<dbReference type="PANTHER" id="PTHR10972">
    <property type="entry name" value="OXYSTEROL-BINDING PROTEIN-RELATED"/>
    <property type="match status" value="1"/>
</dbReference>
<gene>
    <name evidence="5" type="ORF">CAOG_008402</name>
</gene>
<dbReference type="PROSITE" id="PS01013">
    <property type="entry name" value="OSBP"/>
    <property type="match status" value="1"/>
</dbReference>
<evidence type="ECO:0008006" key="7">
    <source>
        <dbReference type="Google" id="ProtNLM"/>
    </source>
</evidence>
<feature type="compositionally biased region" description="Acidic residues" evidence="4">
    <location>
        <begin position="1"/>
        <end position="15"/>
    </location>
</feature>
<dbReference type="STRING" id="595528.A0A0D2X0C6"/>
<dbReference type="GO" id="GO:0120009">
    <property type="term" value="P:intermembrane lipid transfer"/>
    <property type="evidence" value="ECO:0007669"/>
    <property type="project" value="UniProtKB-ARBA"/>
</dbReference>
<keyword evidence="6" id="KW-1185">Reference proteome</keyword>
<dbReference type="OrthoDB" id="1854502at2759"/>
<dbReference type="GO" id="GO:0005886">
    <property type="term" value="C:plasma membrane"/>
    <property type="evidence" value="ECO:0007669"/>
    <property type="project" value="TreeGrafter"/>
</dbReference>
<evidence type="ECO:0000256" key="4">
    <source>
        <dbReference type="SAM" id="MobiDB-lite"/>
    </source>
</evidence>
<dbReference type="SUPFAM" id="SSF144000">
    <property type="entry name" value="Oxysterol-binding protein-like"/>
    <property type="match status" value="1"/>
</dbReference>
<name>A0A0D2X0C6_CAPO3</name>
<dbReference type="AlphaFoldDB" id="A0A0D2X0C6"/>
<dbReference type="FunFam" id="2.40.160.120:FF:000001">
    <property type="entry name" value="Oxysterol-binding protein"/>
    <property type="match status" value="1"/>
</dbReference>
<dbReference type="OMA" id="RPSNCNE"/>
<dbReference type="EMBL" id="KE346360">
    <property type="protein sequence ID" value="KJE88824.1"/>
    <property type="molecule type" value="Genomic_DNA"/>
</dbReference>
<comment type="similarity">
    <text evidence="1 3">Belongs to the OSBP family.</text>
</comment>
<proteinExistence type="inferred from homology"/>
<evidence type="ECO:0000313" key="5">
    <source>
        <dbReference type="EMBL" id="KJE88824.1"/>
    </source>
</evidence>
<dbReference type="Proteomes" id="UP000008743">
    <property type="component" value="Unassembled WGS sequence"/>
</dbReference>
<dbReference type="RefSeq" id="XP_011269972.1">
    <property type="nucleotide sequence ID" value="XM_011271670.1"/>
</dbReference>
<dbReference type="Gene3D" id="3.30.70.3490">
    <property type="match status" value="1"/>
</dbReference>
<dbReference type="GO" id="GO:0005829">
    <property type="term" value="C:cytosol"/>
    <property type="evidence" value="ECO:0007669"/>
    <property type="project" value="TreeGrafter"/>
</dbReference>
<organism evidence="5 6">
    <name type="scientific">Capsaspora owczarzaki (strain ATCC 30864)</name>
    <dbReference type="NCBI Taxonomy" id="595528"/>
    <lineage>
        <taxon>Eukaryota</taxon>
        <taxon>Filasterea</taxon>
        <taxon>Capsaspora</taxon>
    </lineage>
</organism>
<sequence length="465" mass="53014">MADDDNDEIFEDAEDNAGIISDADRVDDEAQPAMEESPNSIAINPSANDLNDLNAFQAETAESQTTLMLEAAGVEGFLEKYKKTRKQRRSELPMADIKVSPSFWSVMKNSIGKDLSKIAMPIDFNEPLSLLQRLVEDFEYASMLDRASASDNPFERLAFVAAFSLTAYATSEGRTGKPFNPLLGETYECVREDRGRGWRYLSEQVSHHPPISACHCDAPEWECWQEYRLGSKFRGQYLKVNPEGPVHLKLKMHGEHYSWTKPVTTIHNMIVGKLWIDHEGEITVRNHLTGDRAVLTIQPWHVVGKDFKNVRGGVFDHRGNKVMTISGTWDGSLVASPVDQPKRTIELWKVVPRRSNSIRSYFGFTDFSMQLNELEPGLCPTDSRLRPDQRLMEVGDLANGTQEKLRLEEKQRAARRQREVAQQPWIPKWFTRRADRDTKEVLWVYRGGYWDAKQSGQFGATPNIF</sequence>
<evidence type="ECO:0000313" key="6">
    <source>
        <dbReference type="Proteomes" id="UP000008743"/>
    </source>
</evidence>
<dbReference type="PhylomeDB" id="A0A0D2X0C6"/>
<dbReference type="Gene3D" id="2.40.160.120">
    <property type="match status" value="1"/>
</dbReference>
<evidence type="ECO:0000256" key="3">
    <source>
        <dbReference type="RuleBase" id="RU003844"/>
    </source>
</evidence>
<dbReference type="InterPro" id="IPR000648">
    <property type="entry name" value="Oxysterol-bd"/>
</dbReference>
<accession>A0A0D2X0C6</accession>
<keyword evidence="2" id="KW-0597">Phosphoprotein</keyword>
<dbReference type="Pfam" id="PF01237">
    <property type="entry name" value="Oxysterol_BP"/>
    <property type="match status" value="1"/>
</dbReference>
<dbReference type="PANTHER" id="PTHR10972:SF205">
    <property type="entry name" value="OXYSTEROL-BINDING PROTEIN 1"/>
    <property type="match status" value="1"/>
</dbReference>
<evidence type="ECO:0000256" key="1">
    <source>
        <dbReference type="ARBA" id="ARBA00008842"/>
    </source>
</evidence>
<dbReference type="eggNOG" id="KOG1737">
    <property type="taxonomic scope" value="Eukaryota"/>
</dbReference>
<feature type="region of interest" description="Disordered" evidence="4">
    <location>
        <begin position="1"/>
        <end position="46"/>
    </location>
</feature>
<dbReference type="InterPro" id="IPR018494">
    <property type="entry name" value="Oxysterol-bd_CS"/>
</dbReference>
<dbReference type="GO" id="GO:0032934">
    <property type="term" value="F:sterol binding"/>
    <property type="evidence" value="ECO:0007669"/>
    <property type="project" value="TreeGrafter"/>
</dbReference>
<evidence type="ECO:0000256" key="2">
    <source>
        <dbReference type="ARBA" id="ARBA00022553"/>
    </source>
</evidence>
<dbReference type="InParanoid" id="A0A0D2X0C6"/>
<reference evidence="6" key="1">
    <citation type="submission" date="2011-02" db="EMBL/GenBank/DDBJ databases">
        <title>The Genome Sequence of Capsaspora owczarzaki ATCC 30864.</title>
        <authorList>
            <person name="Russ C."/>
            <person name="Cuomo C."/>
            <person name="Burger G."/>
            <person name="Gray M.W."/>
            <person name="Holland P.W.H."/>
            <person name="King N."/>
            <person name="Lang F.B.F."/>
            <person name="Roger A.J."/>
            <person name="Ruiz-Trillo I."/>
            <person name="Young S.K."/>
            <person name="Zeng Q."/>
            <person name="Gargeya S."/>
            <person name="Alvarado L."/>
            <person name="Berlin A."/>
            <person name="Chapman S.B."/>
            <person name="Chen Z."/>
            <person name="Freedman E."/>
            <person name="Gellesch M."/>
            <person name="Goldberg J."/>
            <person name="Griggs A."/>
            <person name="Gujja S."/>
            <person name="Heilman E."/>
            <person name="Heiman D."/>
            <person name="Howarth C."/>
            <person name="Mehta T."/>
            <person name="Neiman D."/>
            <person name="Pearson M."/>
            <person name="Roberts A."/>
            <person name="Saif S."/>
            <person name="Shea T."/>
            <person name="Shenoy N."/>
            <person name="Sisk P."/>
            <person name="Stolte C."/>
            <person name="Sykes S."/>
            <person name="White J."/>
            <person name="Yandava C."/>
            <person name="Haas B."/>
            <person name="Nusbaum C."/>
            <person name="Birren B."/>
        </authorList>
    </citation>
    <scope>NUCLEOTIDE SEQUENCE</scope>
    <source>
        <strain evidence="6">ATCC 30864</strain>
    </source>
</reference>
<dbReference type="FunFam" id="3.30.70.3490:FF:000015">
    <property type="entry name" value="Oxysterol-binding protein"/>
    <property type="match status" value="1"/>
</dbReference>
<dbReference type="GO" id="GO:0097038">
    <property type="term" value="C:perinuclear endoplasmic reticulum"/>
    <property type="evidence" value="ECO:0007669"/>
    <property type="project" value="TreeGrafter"/>
</dbReference>
<feature type="compositionally biased region" description="Polar residues" evidence="4">
    <location>
        <begin position="37"/>
        <end position="46"/>
    </location>
</feature>
<dbReference type="InterPro" id="IPR037239">
    <property type="entry name" value="OSBP_sf"/>
</dbReference>
<protein>
    <recommendedName>
        <fullName evidence="7">Oxysterol-binding protein</fullName>
    </recommendedName>
</protein>